<gene>
    <name evidence="8" type="primary">wecA</name>
    <name evidence="8" type="ORF">Lgee_0907</name>
</gene>
<keyword evidence="2" id="KW-1003">Cell membrane</keyword>
<dbReference type="GO" id="GO:0016757">
    <property type="term" value="F:glycosyltransferase activity"/>
    <property type="evidence" value="ECO:0007669"/>
    <property type="project" value="UniProtKB-KW"/>
</dbReference>
<evidence type="ECO:0000256" key="7">
    <source>
        <dbReference type="PIRSR" id="PIRSR600715-1"/>
    </source>
</evidence>
<evidence type="ECO:0000256" key="6">
    <source>
        <dbReference type="ARBA" id="ARBA00023136"/>
    </source>
</evidence>
<proteinExistence type="predicted"/>
<feature type="binding site" evidence="7">
    <location>
        <position position="211"/>
    </location>
    <ligand>
        <name>Mg(2+)</name>
        <dbReference type="ChEBI" id="CHEBI:18420"/>
    </ligand>
</feature>
<keyword evidence="7" id="KW-0460">Magnesium</keyword>
<dbReference type="AlphaFoldDB" id="A0A0W0TY24"/>
<dbReference type="EMBL" id="LNYC01000032">
    <property type="protein sequence ID" value="KTD00643.1"/>
    <property type="molecule type" value="Genomic_DNA"/>
</dbReference>
<comment type="subcellular location">
    <subcellularLocation>
        <location evidence="1">Cell membrane</location>
        <topology evidence="1">Multi-pass membrane protein</topology>
    </subcellularLocation>
</comment>
<dbReference type="Pfam" id="PF00953">
    <property type="entry name" value="Glycos_transf_4"/>
    <property type="match status" value="1"/>
</dbReference>
<keyword evidence="4" id="KW-0812">Transmembrane</keyword>
<dbReference type="PATRIC" id="fig|45065.4.peg.977"/>
<dbReference type="GO" id="GO:0046872">
    <property type="term" value="F:metal ion binding"/>
    <property type="evidence" value="ECO:0007669"/>
    <property type="project" value="UniProtKB-KW"/>
</dbReference>
<evidence type="ECO:0000256" key="3">
    <source>
        <dbReference type="ARBA" id="ARBA00022679"/>
    </source>
</evidence>
<dbReference type="GO" id="GO:0005886">
    <property type="term" value="C:plasma membrane"/>
    <property type="evidence" value="ECO:0007669"/>
    <property type="project" value="UniProtKB-SubCell"/>
</dbReference>
<name>A0A0W0TY24_9GAMM</name>
<evidence type="ECO:0000313" key="8">
    <source>
        <dbReference type="EMBL" id="KTD00643.1"/>
    </source>
</evidence>
<dbReference type="GO" id="GO:0009103">
    <property type="term" value="P:lipopolysaccharide biosynthetic process"/>
    <property type="evidence" value="ECO:0007669"/>
    <property type="project" value="TreeGrafter"/>
</dbReference>
<evidence type="ECO:0000313" key="9">
    <source>
        <dbReference type="Proteomes" id="UP000054785"/>
    </source>
</evidence>
<protein>
    <submittedName>
        <fullName evidence="8">Alpha-N-acetylglucosaminyltransferase</fullName>
    </submittedName>
</protein>
<dbReference type="CDD" id="cd06854">
    <property type="entry name" value="GT_WbpL_WbcO_like"/>
    <property type="match status" value="1"/>
</dbReference>
<organism evidence="8 9">
    <name type="scientific">Legionella geestiana</name>
    <dbReference type="NCBI Taxonomy" id="45065"/>
    <lineage>
        <taxon>Bacteria</taxon>
        <taxon>Pseudomonadati</taxon>
        <taxon>Pseudomonadota</taxon>
        <taxon>Gammaproteobacteria</taxon>
        <taxon>Legionellales</taxon>
        <taxon>Legionellaceae</taxon>
        <taxon>Legionella</taxon>
    </lineage>
</organism>
<dbReference type="RefSeq" id="WP_051550994.1">
    <property type="nucleotide sequence ID" value="NZ_CAAAHN010000001.1"/>
</dbReference>
<evidence type="ECO:0000256" key="1">
    <source>
        <dbReference type="ARBA" id="ARBA00004651"/>
    </source>
</evidence>
<evidence type="ECO:0000256" key="5">
    <source>
        <dbReference type="ARBA" id="ARBA00022989"/>
    </source>
</evidence>
<dbReference type="OrthoDB" id="9783652at2"/>
<evidence type="ECO:0000256" key="4">
    <source>
        <dbReference type="ARBA" id="ARBA00022692"/>
    </source>
</evidence>
<dbReference type="Proteomes" id="UP000054785">
    <property type="component" value="Unassembled WGS sequence"/>
</dbReference>
<dbReference type="GO" id="GO:0044038">
    <property type="term" value="P:cell wall macromolecule biosynthetic process"/>
    <property type="evidence" value="ECO:0007669"/>
    <property type="project" value="TreeGrafter"/>
</dbReference>
<keyword evidence="6" id="KW-0472">Membrane</keyword>
<keyword evidence="8" id="KW-0328">Glycosyltransferase</keyword>
<comment type="caution">
    <text evidence="8">The sequence shown here is derived from an EMBL/GenBank/DDBJ whole genome shotgun (WGS) entry which is preliminary data.</text>
</comment>
<dbReference type="PANTHER" id="PTHR22926:SF3">
    <property type="entry name" value="UNDECAPRENYL-PHOSPHATE ALPHA-N-ACETYLGLUCOSAMINYL 1-PHOSPHATE TRANSFERASE"/>
    <property type="match status" value="1"/>
</dbReference>
<feature type="binding site" evidence="7">
    <location>
        <position position="151"/>
    </location>
    <ligand>
        <name>Mg(2+)</name>
        <dbReference type="ChEBI" id="CHEBI:18420"/>
    </ligand>
</feature>
<keyword evidence="7" id="KW-0479">Metal-binding</keyword>
<dbReference type="PANTHER" id="PTHR22926">
    <property type="entry name" value="PHOSPHO-N-ACETYLMURAMOYL-PENTAPEPTIDE-TRANSFERASE"/>
    <property type="match status" value="1"/>
</dbReference>
<dbReference type="GO" id="GO:0016780">
    <property type="term" value="F:phosphotransferase activity, for other substituted phosphate groups"/>
    <property type="evidence" value="ECO:0007669"/>
    <property type="project" value="InterPro"/>
</dbReference>
<reference evidence="8 9" key="1">
    <citation type="submission" date="2015-11" db="EMBL/GenBank/DDBJ databases">
        <title>Genomic analysis of 38 Legionella species identifies large and diverse effector repertoires.</title>
        <authorList>
            <person name="Burstein D."/>
            <person name="Amaro F."/>
            <person name="Zusman T."/>
            <person name="Lifshitz Z."/>
            <person name="Cohen O."/>
            <person name="Gilbert J.A."/>
            <person name="Pupko T."/>
            <person name="Shuman H.A."/>
            <person name="Segal G."/>
        </authorList>
    </citation>
    <scope>NUCLEOTIDE SEQUENCE [LARGE SCALE GENOMIC DNA]</scope>
    <source>
        <strain evidence="8 9">ATCC 49504</strain>
    </source>
</reference>
<dbReference type="GO" id="GO:0071555">
    <property type="term" value="P:cell wall organization"/>
    <property type="evidence" value="ECO:0007669"/>
    <property type="project" value="TreeGrafter"/>
</dbReference>
<comment type="cofactor">
    <cofactor evidence="7">
        <name>Mg(2+)</name>
        <dbReference type="ChEBI" id="CHEBI:18420"/>
    </cofactor>
</comment>
<keyword evidence="9" id="KW-1185">Reference proteome</keyword>
<keyword evidence="3 8" id="KW-0808">Transferase</keyword>
<dbReference type="InterPro" id="IPR000715">
    <property type="entry name" value="Glycosyl_transferase_4"/>
</dbReference>
<keyword evidence="5" id="KW-1133">Transmembrane helix</keyword>
<evidence type="ECO:0000256" key="2">
    <source>
        <dbReference type="ARBA" id="ARBA00022475"/>
    </source>
</evidence>
<accession>A0A0W0TY24</accession>
<dbReference type="STRING" id="45065.Lgee_0907"/>
<sequence length="349" mass="37356">MEWTAGLLLAFAVSFALVFVVRKYALAKDIIDIPNHRSSHLQPTPRGGGIAFVVVFVLSLLVMGVRGMLPSVLSAGMTASLVLVASTGFVDDWRGLSPKTRLLLHMLAATPGLWAIGGVPSLSFAGFMIPSGVWLTGFGLLFLVWYLNLFNFMDGIDGIAAVETITIALSGSLLFALSHHADGAMMPLFLVASVLGFLCWNFPRARIFMGDAGSGFLGLTLGLLTLLAGHTAPELFWGWLIFAGVFVVDATTTLLVRLFRRRNVFDAHRTHAYQHAARQSSHQSVVALVFILNSMWLLPLGLLAGLGKLDGFLALVIAWLPLVLLALVLGAGTAETELCGEKNGIKGVS</sequence>